<evidence type="ECO:0000313" key="2">
    <source>
        <dbReference type="EMBL" id="ORC93339.1"/>
    </source>
</evidence>
<dbReference type="InterPro" id="IPR016130">
    <property type="entry name" value="Tyr_Pase_AS"/>
</dbReference>
<feature type="region of interest" description="Disordered" evidence="1">
    <location>
        <begin position="146"/>
        <end position="177"/>
    </location>
</feature>
<proteinExistence type="predicted"/>
<feature type="region of interest" description="Disordered" evidence="1">
    <location>
        <begin position="1"/>
        <end position="25"/>
    </location>
</feature>
<feature type="compositionally biased region" description="Polar residues" evidence="1">
    <location>
        <begin position="1"/>
        <end position="10"/>
    </location>
</feature>
<feature type="compositionally biased region" description="Low complexity" evidence="1">
    <location>
        <begin position="652"/>
        <end position="661"/>
    </location>
</feature>
<dbReference type="Gene3D" id="3.90.190.10">
    <property type="entry name" value="Protein tyrosine phosphatase superfamily"/>
    <property type="match status" value="1"/>
</dbReference>
<dbReference type="PROSITE" id="PS00383">
    <property type="entry name" value="TYR_PHOSPHATASE_1"/>
    <property type="match status" value="1"/>
</dbReference>
<dbReference type="RefSeq" id="XP_028887405.1">
    <property type="nucleotide sequence ID" value="XM_029020897.1"/>
</dbReference>
<dbReference type="EMBL" id="NBCO01000001">
    <property type="protein sequence ID" value="ORC93339.1"/>
    <property type="molecule type" value="Genomic_DNA"/>
</dbReference>
<dbReference type="GeneID" id="39980677"/>
<feature type="compositionally biased region" description="Basic residues" evidence="1">
    <location>
        <begin position="159"/>
        <end position="177"/>
    </location>
</feature>
<gene>
    <name evidence="2" type="ORF">TM35_000012160</name>
</gene>
<sequence>MPISATTSASCAYHPSFSPSKQNNNNNIHMQQLKLQKEEKNQTYHYQKKYDQHSDENSLRDTSRSVVTTSLLSKEDVAFLFSSMTWNVDLMEVLLAKAPNPMYSEIKPEETNKKITTVVEHPPSRSAVAAFPSLEEALMEAATTAATATPNNNNNNNNNKKKNGNHHSRRSKRRKVGRGRTIQLRLPFVSSLSEEREDYGDEEDDCEEQEEMEVKKENSQTVNTIMRNIGDVQTVKESYSIYTTEEEESDTGFVPHRCLEVRKASIDSASAVALLPLNSNISKIDDVLFSTEMKVENKGKQECLENNSMRDFLRQFYQSFLLVIAAQVRQEQQQQQQHTSISQSRSLSSLEYRALCFVRHHLVTFKELLRSYVMCGEKEAERRGAQPLLVGRFNCETSEGLEDWTPQYAQVYIAGKEPASQPLLLEVLHITRVLQCYAEPPISIQSNDTRTTRNATRARDMTSDALYYWRRLLLEKPNCCNSKNAACNETGMAHLLFLSNEEWEFACDIFTTSLSPLVWTPYTRFGPYMVYSSQLPYTNRRITKLVVPAEDRNSYDLSAHFQEGVFRFLHGTSLFPIDEFSKDFDLEKQRFCRRSSLLHCSAGMHRSSGIAIAYLLWLIALSHGKLPAKITSTITATTTTTTAIQVKDEQQQQKQLKQQQHQNKEQRTTPSYLSAVLRNQKERQEVLDSCISTGAAVGATEEEEEEEEEEEKVITQDAAGANSAVEENVSIEQSCMEHVRQQRSMALPIAAVQQQLLHYASHLHLH</sequence>
<keyword evidence="3" id="KW-1185">Reference proteome</keyword>
<accession>A0A1X0P9R9</accession>
<reference evidence="2 3" key="1">
    <citation type="submission" date="2017-03" db="EMBL/GenBank/DDBJ databases">
        <title>An alternative strategy for trypanosome survival in the mammalian bloodstream revealed through genome and transcriptome analysis of the ubiquitous bovine parasite Trypanosoma (Megatrypanum) theileri.</title>
        <authorList>
            <person name="Kelly S."/>
            <person name="Ivens A."/>
            <person name="Mott A."/>
            <person name="O'Neill E."/>
            <person name="Emms D."/>
            <person name="Macleod O."/>
            <person name="Voorheis P."/>
            <person name="Matthews J."/>
            <person name="Matthews K."/>
            <person name="Carrington M."/>
        </authorList>
    </citation>
    <scope>NUCLEOTIDE SEQUENCE [LARGE SCALE GENOMIC DNA]</scope>
    <source>
        <strain evidence="2">Edinburgh</strain>
    </source>
</reference>
<feature type="compositionally biased region" description="Low complexity" evidence="1">
    <location>
        <begin position="146"/>
        <end position="158"/>
    </location>
</feature>
<feature type="region of interest" description="Disordered" evidence="1">
    <location>
        <begin position="652"/>
        <end position="671"/>
    </location>
</feature>
<feature type="compositionally biased region" description="Acidic residues" evidence="1">
    <location>
        <begin position="700"/>
        <end position="711"/>
    </location>
</feature>
<evidence type="ECO:0000256" key="1">
    <source>
        <dbReference type="SAM" id="MobiDB-lite"/>
    </source>
</evidence>
<dbReference type="AlphaFoldDB" id="A0A1X0P9R9"/>
<evidence type="ECO:0000313" key="3">
    <source>
        <dbReference type="Proteomes" id="UP000192257"/>
    </source>
</evidence>
<organism evidence="2 3">
    <name type="scientific">Trypanosoma theileri</name>
    <dbReference type="NCBI Taxonomy" id="67003"/>
    <lineage>
        <taxon>Eukaryota</taxon>
        <taxon>Discoba</taxon>
        <taxon>Euglenozoa</taxon>
        <taxon>Kinetoplastea</taxon>
        <taxon>Metakinetoplastina</taxon>
        <taxon>Trypanosomatida</taxon>
        <taxon>Trypanosomatidae</taxon>
        <taxon>Trypanosoma</taxon>
    </lineage>
</organism>
<evidence type="ECO:0008006" key="4">
    <source>
        <dbReference type="Google" id="ProtNLM"/>
    </source>
</evidence>
<protein>
    <recommendedName>
        <fullName evidence="4">Tyrosine specific protein phosphatases domain-containing protein</fullName>
    </recommendedName>
</protein>
<dbReference type="SUPFAM" id="SSF52799">
    <property type="entry name" value="(Phosphotyrosine protein) phosphatases II"/>
    <property type="match status" value="1"/>
</dbReference>
<comment type="caution">
    <text evidence="2">The sequence shown here is derived from an EMBL/GenBank/DDBJ whole genome shotgun (WGS) entry which is preliminary data.</text>
</comment>
<dbReference type="InterPro" id="IPR029021">
    <property type="entry name" value="Prot-tyrosine_phosphatase-like"/>
</dbReference>
<feature type="region of interest" description="Disordered" evidence="1">
    <location>
        <begin position="695"/>
        <end position="721"/>
    </location>
</feature>
<dbReference type="VEuPathDB" id="TriTrypDB:TM35_000012160"/>
<dbReference type="OrthoDB" id="267921at2759"/>
<dbReference type="Proteomes" id="UP000192257">
    <property type="component" value="Unassembled WGS sequence"/>
</dbReference>
<name>A0A1X0P9R9_9TRYP</name>